<dbReference type="Pfam" id="PF04588">
    <property type="entry name" value="HIG_1_N"/>
    <property type="match status" value="1"/>
</dbReference>
<dbReference type="PROSITE" id="PS51503">
    <property type="entry name" value="HIG1"/>
    <property type="match status" value="1"/>
</dbReference>
<dbReference type="GO" id="GO:0033617">
    <property type="term" value="P:mitochondrial respiratory chain complex IV assembly"/>
    <property type="evidence" value="ECO:0007669"/>
    <property type="project" value="TreeGrafter"/>
</dbReference>
<dbReference type="GO" id="GO:0005739">
    <property type="term" value="C:mitochondrion"/>
    <property type="evidence" value="ECO:0007669"/>
    <property type="project" value="UniProtKB-SubCell"/>
</dbReference>
<keyword evidence="2 5" id="KW-0812">Transmembrane</keyword>
<evidence type="ECO:0000256" key="5">
    <source>
        <dbReference type="SAM" id="Phobius"/>
    </source>
</evidence>
<proteinExistence type="predicted"/>
<dbReference type="AlphaFoldDB" id="A0A8I2YU57"/>
<keyword evidence="3 5" id="KW-1133">Transmembrane helix</keyword>
<evidence type="ECO:0000256" key="2">
    <source>
        <dbReference type="ARBA" id="ARBA00022692"/>
    </source>
</evidence>
<comment type="subcellular location">
    <subcellularLocation>
        <location evidence="1">Mitochondrion</location>
    </subcellularLocation>
</comment>
<feature type="transmembrane region" description="Helical" evidence="5">
    <location>
        <begin position="161"/>
        <end position="180"/>
    </location>
</feature>
<dbReference type="InterPro" id="IPR007667">
    <property type="entry name" value="Hypoxia_induced_domain"/>
</dbReference>
<feature type="domain" description="HIG1" evidence="6">
    <location>
        <begin position="98"/>
        <end position="189"/>
    </location>
</feature>
<gene>
    <name evidence="7" type="ORF">JVT61DRAFT_12845</name>
</gene>
<evidence type="ECO:0000256" key="3">
    <source>
        <dbReference type="ARBA" id="ARBA00022989"/>
    </source>
</evidence>
<name>A0A8I2YU57_9AGAM</name>
<comment type="caution">
    <text evidence="7">The sequence shown here is derived from an EMBL/GenBank/DDBJ whole genome shotgun (WGS) entry which is preliminary data.</text>
</comment>
<keyword evidence="8" id="KW-1185">Reference proteome</keyword>
<dbReference type="InterPro" id="IPR040153">
    <property type="entry name" value="Rcf2"/>
</dbReference>
<protein>
    <recommendedName>
        <fullName evidence="6">HIG1 domain-containing protein</fullName>
    </recommendedName>
</protein>
<feature type="transmembrane region" description="Helical" evidence="5">
    <location>
        <begin position="27"/>
        <end position="46"/>
    </location>
</feature>
<dbReference type="Proteomes" id="UP000683000">
    <property type="component" value="Unassembled WGS sequence"/>
</dbReference>
<keyword evidence="4 5" id="KW-0472">Membrane</keyword>
<evidence type="ECO:0000313" key="8">
    <source>
        <dbReference type="Proteomes" id="UP000683000"/>
    </source>
</evidence>
<reference evidence="7" key="1">
    <citation type="submission" date="2021-03" db="EMBL/GenBank/DDBJ databases">
        <title>Evolutionary innovations through gain and loss of genes in the ectomycorrhizal Boletales.</title>
        <authorList>
            <person name="Wu G."/>
            <person name="Miyauchi S."/>
            <person name="Morin E."/>
            <person name="Yang Z.-L."/>
            <person name="Xu J."/>
            <person name="Martin F.M."/>
        </authorList>
    </citation>
    <scope>NUCLEOTIDE SEQUENCE</scope>
    <source>
        <strain evidence="7">BR01</strain>
    </source>
</reference>
<dbReference type="OrthoDB" id="1915122at2759"/>
<feature type="transmembrane region" description="Helical" evidence="5">
    <location>
        <begin position="58"/>
        <end position="77"/>
    </location>
</feature>
<evidence type="ECO:0000256" key="4">
    <source>
        <dbReference type="ARBA" id="ARBA00023136"/>
    </source>
</evidence>
<evidence type="ECO:0000259" key="6">
    <source>
        <dbReference type="PROSITE" id="PS51503"/>
    </source>
</evidence>
<dbReference type="EMBL" id="JAGFBS010000006">
    <property type="protein sequence ID" value="KAG6378580.1"/>
    <property type="molecule type" value="Genomic_DNA"/>
</dbReference>
<organism evidence="7 8">
    <name type="scientific">Boletus reticuloceps</name>
    <dbReference type="NCBI Taxonomy" id="495285"/>
    <lineage>
        <taxon>Eukaryota</taxon>
        <taxon>Fungi</taxon>
        <taxon>Dikarya</taxon>
        <taxon>Basidiomycota</taxon>
        <taxon>Agaricomycotina</taxon>
        <taxon>Agaricomycetes</taxon>
        <taxon>Agaricomycetidae</taxon>
        <taxon>Boletales</taxon>
        <taxon>Boletineae</taxon>
        <taxon>Boletaceae</taxon>
        <taxon>Boletoideae</taxon>
        <taxon>Boletus</taxon>
    </lineage>
</organism>
<dbReference type="PANTHER" id="PTHR28018">
    <property type="entry name" value="RESPIRATORY SUPERCOMPLEX FACTOR 2, MITOCHONDRIAL"/>
    <property type="match status" value="1"/>
</dbReference>
<feature type="transmembrane region" description="Helical" evidence="5">
    <location>
        <begin position="126"/>
        <end position="145"/>
    </location>
</feature>
<sequence length="215" mass="24318">MYESTMDLKVSLSADELRQHRAATIRGALKGGLIGTGIAFPTFYLLNRRSSYYRAFPFPIKLLGSIVVVAPLVAIQAEKRSLEFDRQHWTELGKSHLERREHEERERWVTLSPKDKVAEWAAKHQLSVIIGSWATTMAVAGSVIMRDPLSTMPQKVVQVRLWAQGLTIGVVIAAAALTHAQRARAMEMRKHGDHFWQYALEDERLEKDPQKTSSA</sequence>
<evidence type="ECO:0000313" key="7">
    <source>
        <dbReference type="EMBL" id="KAG6378580.1"/>
    </source>
</evidence>
<accession>A0A8I2YU57</accession>
<evidence type="ECO:0000256" key="1">
    <source>
        <dbReference type="ARBA" id="ARBA00004173"/>
    </source>
</evidence>
<dbReference type="PANTHER" id="PTHR28018:SF3">
    <property type="entry name" value="RESPIRATORY SUPERCOMPLEX FACTOR 2, MITOCHONDRIAL"/>
    <property type="match status" value="1"/>
</dbReference>